<gene>
    <name evidence="3" type="ordered locus">Spica_1138</name>
</gene>
<reference evidence="4" key="1">
    <citation type="journal article" date="2013" name="Stand. Genomic Sci.">
        <title>Genome sequence of the thermophilic fresh-water bacterium Spirochaeta caldaria type strain (H1(T)), reclassification of Spirochaeta caldaria, Spirochaeta stenostrepta, and Spirochaeta zuelzerae in the genus Treponema as Treponema caldaria comb. nov., Treponema stenostrepta comb. nov., and Treponema zuelzerae comb. nov., and emendation of the genus Treponema.</title>
        <authorList>
            <person name="Abt B."/>
            <person name="Goker M."/>
            <person name="Scheuner C."/>
            <person name="Han C."/>
            <person name="Lu M."/>
            <person name="Misra M."/>
            <person name="Lapidus A."/>
            <person name="Nolan M."/>
            <person name="Lucas S."/>
            <person name="Hammon N."/>
            <person name="Deshpande S."/>
            <person name="Cheng J.F."/>
            <person name="Tapia R."/>
            <person name="Goodwin L.A."/>
            <person name="Pitluck S."/>
            <person name="Liolios K."/>
            <person name="Pagani I."/>
            <person name="Ivanova N."/>
            <person name="Mavromatis K."/>
            <person name="Mikhailova N."/>
            <person name="Huntemann M."/>
            <person name="Pati A."/>
            <person name="Chen A."/>
            <person name="Palaniappan K."/>
            <person name="Land M."/>
            <person name="Hauser L."/>
            <person name="Jeffries C.D."/>
            <person name="Rohde M."/>
            <person name="Spring S."/>
            <person name="Gronow S."/>
            <person name="Detter J.C."/>
            <person name="Bristow J."/>
            <person name="Eisen J.A."/>
            <person name="Markowitz V."/>
            <person name="Hugenholtz P."/>
            <person name="Kyrpides N.C."/>
            <person name="Woyke T."/>
            <person name="Klenk H.P."/>
        </authorList>
    </citation>
    <scope>NUCLEOTIDE SEQUENCE</scope>
    <source>
        <strain evidence="4">ATCC 51460 / DSM 7334 / H1</strain>
    </source>
</reference>
<dbReference type="RefSeq" id="WP_013968595.1">
    <property type="nucleotide sequence ID" value="NC_015732.1"/>
</dbReference>
<proteinExistence type="predicted"/>
<dbReference type="Proteomes" id="UP000000503">
    <property type="component" value="Chromosome"/>
</dbReference>
<dbReference type="InterPro" id="IPR036680">
    <property type="entry name" value="SPOR-like_sf"/>
</dbReference>
<dbReference type="InterPro" id="IPR011990">
    <property type="entry name" value="TPR-like_helical_dom_sf"/>
</dbReference>
<accession>F8F0E0</accession>
<feature type="chain" id="PRO_5003370210" evidence="1">
    <location>
        <begin position="22"/>
        <end position="315"/>
    </location>
</feature>
<keyword evidence="4" id="KW-1185">Reference proteome</keyword>
<dbReference type="KEGG" id="scd:Spica_1138"/>
<dbReference type="SUPFAM" id="SSF48452">
    <property type="entry name" value="TPR-like"/>
    <property type="match status" value="1"/>
</dbReference>
<name>F8F0E0_GRAC1</name>
<feature type="domain" description="SPOR" evidence="2">
    <location>
        <begin position="240"/>
        <end position="315"/>
    </location>
</feature>
<protein>
    <submittedName>
        <fullName evidence="3">Sporulation domain-containing protein</fullName>
    </submittedName>
</protein>
<evidence type="ECO:0000313" key="4">
    <source>
        <dbReference type="Proteomes" id="UP000000503"/>
    </source>
</evidence>
<dbReference type="Gene3D" id="3.30.70.1070">
    <property type="entry name" value="Sporulation related repeat"/>
    <property type="match status" value="1"/>
</dbReference>
<evidence type="ECO:0000256" key="1">
    <source>
        <dbReference type="SAM" id="SignalP"/>
    </source>
</evidence>
<organism evidence="3 4">
    <name type="scientific">Gracilinema caldarium (strain ATCC 51460 / DSM 7334 / H1)</name>
    <name type="common">Treponema caldarium</name>
    <dbReference type="NCBI Taxonomy" id="744872"/>
    <lineage>
        <taxon>Bacteria</taxon>
        <taxon>Pseudomonadati</taxon>
        <taxon>Spirochaetota</taxon>
        <taxon>Spirochaetia</taxon>
        <taxon>Spirochaetales</taxon>
        <taxon>Breznakiellaceae</taxon>
        <taxon>Gracilinema</taxon>
    </lineage>
</organism>
<dbReference type="PROSITE" id="PS51724">
    <property type="entry name" value="SPOR"/>
    <property type="match status" value="1"/>
</dbReference>
<dbReference type="Gene3D" id="1.25.40.10">
    <property type="entry name" value="Tetratricopeptide repeat domain"/>
    <property type="match status" value="1"/>
</dbReference>
<sequence>MRYLVSLSIILCILNTALLLAQTQSVSELKSLAQDLEQYQKLVQTKDLPGPQKKAAWLSLAQLQVVNGEYMLAATGFTEAAFSVTGSRDDKALVKAAQCYLYAGDVEHASSHVKTLLLTSQDSQVIEEAQRLGLLIDILRGENNALQHLEQIRQSSKSFEQKPILLYILYILTGKEEYADILKKNYTDSIETAMLENKRVVFKYSPLWLLRLSDVNLQPLTDATSTVKVPENERTTQQEQKNSSEVLLQVGLFSQQNNAQQMADRLQKKGFTATIGKRTLKDTSYWVVTIPGGTHYNDTLMQLKDAGFEAFPLFN</sequence>
<dbReference type="Pfam" id="PF05036">
    <property type="entry name" value="SPOR"/>
    <property type="match status" value="1"/>
</dbReference>
<evidence type="ECO:0000259" key="2">
    <source>
        <dbReference type="PROSITE" id="PS51724"/>
    </source>
</evidence>
<dbReference type="OrthoDB" id="359451at2"/>
<keyword evidence="1" id="KW-0732">Signal</keyword>
<dbReference type="InterPro" id="IPR007730">
    <property type="entry name" value="SPOR-like_dom"/>
</dbReference>
<dbReference type="SUPFAM" id="SSF110997">
    <property type="entry name" value="Sporulation related repeat"/>
    <property type="match status" value="1"/>
</dbReference>
<dbReference type="AlphaFoldDB" id="F8F0E0"/>
<dbReference type="GO" id="GO:0042834">
    <property type="term" value="F:peptidoglycan binding"/>
    <property type="evidence" value="ECO:0007669"/>
    <property type="project" value="InterPro"/>
</dbReference>
<evidence type="ECO:0000313" key="3">
    <source>
        <dbReference type="EMBL" id="AEJ19284.1"/>
    </source>
</evidence>
<dbReference type="STRING" id="744872.Spica_1138"/>
<dbReference type="HOGENOM" id="CLU_764919_0_0_12"/>
<dbReference type="EMBL" id="CP002868">
    <property type="protein sequence ID" value="AEJ19284.1"/>
    <property type="molecule type" value="Genomic_DNA"/>
</dbReference>
<feature type="signal peptide" evidence="1">
    <location>
        <begin position="1"/>
        <end position="21"/>
    </location>
</feature>